<name>A0A453H8H4_AEGTS</name>
<organism evidence="1 2">
    <name type="scientific">Aegilops tauschii subsp. strangulata</name>
    <name type="common">Goatgrass</name>
    <dbReference type="NCBI Taxonomy" id="200361"/>
    <lineage>
        <taxon>Eukaryota</taxon>
        <taxon>Viridiplantae</taxon>
        <taxon>Streptophyta</taxon>
        <taxon>Embryophyta</taxon>
        <taxon>Tracheophyta</taxon>
        <taxon>Spermatophyta</taxon>
        <taxon>Magnoliopsida</taxon>
        <taxon>Liliopsida</taxon>
        <taxon>Poales</taxon>
        <taxon>Poaceae</taxon>
        <taxon>BOP clade</taxon>
        <taxon>Pooideae</taxon>
        <taxon>Triticodae</taxon>
        <taxon>Triticeae</taxon>
        <taxon>Triticinae</taxon>
        <taxon>Aegilops</taxon>
    </lineage>
</organism>
<keyword evidence="2" id="KW-1185">Reference proteome</keyword>
<dbReference type="Gramene" id="AET4Gv20105900.6">
    <property type="protein sequence ID" value="AET4Gv20105900.6"/>
    <property type="gene ID" value="AET4Gv20105900"/>
</dbReference>
<dbReference type="EnsemblPlants" id="AET4Gv20105900.6">
    <property type="protein sequence ID" value="AET4Gv20105900.6"/>
    <property type="gene ID" value="AET4Gv20105900"/>
</dbReference>
<dbReference type="AlphaFoldDB" id="A0A453H8H4"/>
<evidence type="ECO:0000313" key="2">
    <source>
        <dbReference type="Proteomes" id="UP000015105"/>
    </source>
</evidence>
<sequence length="63" mass="7234">SLFSQEVLQRKHISNSRFLQIGFKRCLRLAGLQEGRFFVVLLDVTQNITVISNAHYFPGFHGV</sequence>
<reference evidence="1" key="5">
    <citation type="journal article" date="2021" name="G3 (Bethesda)">
        <title>Aegilops tauschii genome assembly Aet v5.0 features greater sequence contiguity and improved annotation.</title>
        <authorList>
            <person name="Wang L."/>
            <person name="Zhu T."/>
            <person name="Rodriguez J.C."/>
            <person name="Deal K.R."/>
            <person name="Dubcovsky J."/>
            <person name="McGuire P.E."/>
            <person name="Lux T."/>
            <person name="Spannagl M."/>
            <person name="Mayer K.F.X."/>
            <person name="Baldrich P."/>
            <person name="Meyers B.C."/>
            <person name="Huo N."/>
            <person name="Gu Y.Q."/>
            <person name="Zhou H."/>
            <person name="Devos K.M."/>
            <person name="Bennetzen J.L."/>
            <person name="Unver T."/>
            <person name="Budak H."/>
            <person name="Gulick P.J."/>
            <person name="Galiba G."/>
            <person name="Kalapos B."/>
            <person name="Nelson D.R."/>
            <person name="Li P."/>
            <person name="You F.M."/>
            <person name="Luo M.C."/>
            <person name="Dvorak J."/>
        </authorList>
    </citation>
    <scope>NUCLEOTIDE SEQUENCE [LARGE SCALE GENOMIC DNA]</scope>
    <source>
        <strain evidence="1">cv. AL8/78</strain>
    </source>
</reference>
<reference evidence="1" key="3">
    <citation type="journal article" date="2017" name="Nature">
        <title>Genome sequence of the progenitor of the wheat D genome Aegilops tauschii.</title>
        <authorList>
            <person name="Luo M.C."/>
            <person name="Gu Y.Q."/>
            <person name="Puiu D."/>
            <person name="Wang H."/>
            <person name="Twardziok S.O."/>
            <person name="Deal K.R."/>
            <person name="Huo N."/>
            <person name="Zhu T."/>
            <person name="Wang L."/>
            <person name="Wang Y."/>
            <person name="McGuire P.E."/>
            <person name="Liu S."/>
            <person name="Long H."/>
            <person name="Ramasamy R.K."/>
            <person name="Rodriguez J.C."/>
            <person name="Van S.L."/>
            <person name="Yuan L."/>
            <person name="Wang Z."/>
            <person name="Xia Z."/>
            <person name="Xiao L."/>
            <person name="Anderson O.D."/>
            <person name="Ouyang S."/>
            <person name="Liang Y."/>
            <person name="Zimin A.V."/>
            <person name="Pertea G."/>
            <person name="Qi P."/>
            <person name="Bennetzen J.L."/>
            <person name="Dai X."/>
            <person name="Dawson M.W."/>
            <person name="Muller H.G."/>
            <person name="Kugler K."/>
            <person name="Rivarola-Duarte L."/>
            <person name="Spannagl M."/>
            <person name="Mayer K.F.X."/>
            <person name="Lu F.H."/>
            <person name="Bevan M.W."/>
            <person name="Leroy P."/>
            <person name="Li P."/>
            <person name="You F.M."/>
            <person name="Sun Q."/>
            <person name="Liu Z."/>
            <person name="Lyons E."/>
            <person name="Wicker T."/>
            <person name="Salzberg S.L."/>
            <person name="Devos K.M."/>
            <person name="Dvorak J."/>
        </authorList>
    </citation>
    <scope>NUCLEOTIDE SEQUENCE [LARGE SCALE GENOMIC DNA]</scope>
    <source>
        <strain evidence="1">cv. AL8/78</strain>
    </source>
</reference>
<protein>
    <submittedName>
        <fullName evidence="1">Uncharacterized protein</fullName>
    </submittedName>
</protein>
<evidence type="ECO:0000313" key="1">
    <source>
        <dbReference type="EnsemblPlants" id="AET4Gv20105900.6"/>
    </source>
</evidence>
<reference evidence="2" key="2">
    <citation type="journal article" date="2017" name="Nat. Plants">
        <title>The Aegilops tauschii genome reveals multiple impacts of transposons.</title>
        <authorList>
            <person name="Zhao G."/>
            <person name="Zou C."/>
            <person name="Li K."/>
            <person name="Wang K."/>
            <person name="Li T."/>
            <person name="Gao L."/>
            <person name="Zhang X."/>
            <person name="Wang H."/>
            <person name="Yang Z."/>
            <person name="Liu X."/>
            <person name="Jiang W."/>
            <person name="Mao L."/>
            <person name="Kong X."/>
            <person name="Jiao Y."/>
            <person name="Jia J."/>
        </authorList>
    </citation>
    <scope>NUCLEOTIDE SEQUENCE [LARGE SCALE GENOMIC DNA]</scope>
    <source>
        <strain evidence="2">cv. AL8/78</strain>
    </source>
</reference>
<reference evidence="2" key="1">
    <citation type="journal article" date="2014" name="Science">
        <title>Ancient hybridizations among the ancestral genomes of bread wheat.</title>
        <authorList>
            <consortium name="International Wheat Genome Sequencing Consortium,"/>
            <person name="Marcussen T."/>
            <person name="Sandve S.R."/>
            <person name="Heier L."/>
            <person name="Spannagl M."/>
            <person name="Pfeifer M."/>
            <person name="Jakobsen K.S."/>
            <person name="Wulff B.B."/>
            <person name="Steuernagel B."/>
            <person name="Mayer K.F."/>
            <person name="Olsen O.A."/>
        </authorList>
    </citation>
    <scope>NUCLEOTIDE SEQUENCE [LARGE SCALE GENOMIC DNA]</scope>
    <source>
        <strain evidence="2">cv. AL8/78</strain>
    </source>
</reference>
<proteinExistence type="predicted"/>
<accession>A0A453H8H4</accession>
<reference evidence="1" key="4">
    <citation type="submission" date="2019-03" db="UniProtKB">
        <authorList>
            <consortium name="EnsemblPlants"/>
        </authorList>
    </citation>
    <scope>IDENTIFICATION</scope>
</reference>
<dbReference type="Proteomes" id="UP000015105">
    <property type="component" value="Chromosome 4D"/>
</dbReference>